<sequence length="59" mass="6885">MNFLFGHCLARPRPTSGHRGRQLVRCPLTPPLCSSDSRAVFWNDSSIWWRQPYDLNRPS</sequence>
<dbReference type="AlphaFoldDB" id="A0AA39WXD1"/>
<keyword evidence="2" id="KW-1185">Reference proteome</keyword>
<evidence type="ECO:0000313" key="1">
    <source>
        <dbReference type="EMBL" id="KAK0623357.1"/>
    </source>
</evidence>
<evidence type="ECO:0000313" key="2">
    <source>
        <dbReference type="Proteomes" id="UP001175000"/>
    </source>
</evidence>
<organism evidence="1 2">
    <name type="scientific">Immersiella caudata</name>
    <dbReference type="NCBI Taxonomy" id="314043"/>
    <lineage>
        <taxon>Eukaryota</taxon>
        <taxon>Fungi</taxon>
        <taxon>Dikarya</taxon>
        <taxon>Ascomycota</taxon>
        <taxon>Pezizomycotina</taxon>
        <taxon>Sordariomycetes</taxon>
        <taxon>Sordariomycetidae</taxon>
        <taxon>Sordariales</taxon>
        <taxon>Lasiosphaeriaceae</taxon>
        <taxon>Immersiella</taxon>
    </lineage>
</organism>
<protein>
    <submittedName>
        <fullName evidence="1">Uncharacterized protein</fullName>
    </submittedName>
</protein>
<comment type="caution">
    <text evidence="1">The sequence shown here is derived from an EMBL/GenBank/DDBJ whole genome shotgun (WGS) entry which is preliminary data.</text>
</comment>
<dbReference type="EMBL" id="JAULSU010000003">
    <property type="protein sequence ID" value="KAK0623357.1"/>
    <property type="molecule type" value="Genomic_DNA"/>
</dbReference>
<name>A0AA39WXD1_9PEZI</name>
<reference evidence="1" key="1">
    <citation type="submission" date="2023-06" db="EMBL/GenBank/DDBJ databases">
        <title>Genome-scale phylogeny and comparative genomics of the fungal order Sordariales.</title>
        <authorList>
            <consortium name="Lawrence Berkeley National Laboratory"/>
            <person name="Hensen N."/>
            <person name="Bonometti L."/>
            <person name="Westerberg I."/>
            <person name="Brannstrom I.O."/>
            <person name="Guillou S."/>
            <person name="Cros-Aarteil S."/>
            <person name="Calhoun S."/>
            <person name="Haridas S."/>
            <person name="Kuo A."/>
            <person name="Mondo S."/>
            <person name="Pangilinan J."/>
            <person name="Riley R."/>
            <person name="Labutti K."/>
            <person name="Andreopoulos B."/>
            <person name="Lipzen A."/>
            <person name="Chen C."/>
            <person name="Yanf M."/>
            <person name="Daum C."/>
            <person name="Ng V."/>
            <person name="Clum A."/>
            <person name="Steindorff A."/>
            <person name="Ohm R."/>
            <person name="Martin F."/>
            <person name="Silar P."/>
            <person name="Natvig D."/>
            <person name="Lalanne C."/>
            <person name="Gautier V."/>
            <person name="Ament-Velasquez S.L."/>
            <person name="Kruys A."/>
            <person name="Hutchinson M.I."/>
            <person name="Powell A.J."/>
            <person name="Barry K."/>
            <person name="Miller A.N."/>
            <person name="Grigoriev I.V."/>
            <person name="Debuchy R."/>
            <person name="Gladieux P."/>
            <person name="Thoren M.H."/>
            <person name="Johannesson H."/>
        </authorList>
    </citation>
    <scope>NUCLEOTIDE SEQUENCE</scope>
    <source>
        <strain evidence="1">CBS 606.72</strain>
    </source>
</reference>
<dbReference type="Proteomes" id="UP001175000">
    <property type="component" value="Unassembled WGS sequence"/>
</dbReference>
<accession>A0AA39WXD1</accession>
<proteinExistence type="predicted"/>
<gene>
    <name evidence="1" type="ORF">B0T14DRAFT_516027</name>
</gene>